<dbReference type="Proteomes" id="UP000504610">
    <property type="component" value="Chromosome 4"/>
</dbReference>
<protein>
    <submittedName>
        <fullName evidence="2 3">Uncharacterized protein LOC130511305</fullName>
    </submittedName>
</protein>
<sequence>MSTRSNKGIGFLLVEPLDLECVIHKSKRAVDTLQAAINSVEIRLSIDADHQVSIDTLQAEAINSVNQASNDTIQHVSKNNVHAGTVHGALFIRVLFTRSLFIPGLFTSTLFTRYRTTPLIWHRSKHYSLRHCLPKHYSPGHCLSQIDRHCSSRIDRHHSSRIDQYCSSRVGETVNHDTVHRGTVHQNNVQHYTVHPCTVHPTLKNNIHQGSTEKTCVETEEVNVIILRFDENWMLRDEEGHPRNTTGQLINAKCVVIPDVIVVVETTEFDLNRECMIGEVWTLSKVFFMKIPETISKNLRN</sequence>
<reference evidence="2 3" key="2">
    <citation type="submission" date="2025-04" db="UniProtKB">
        <authorList>
            <consortium name="RefSeq"/>
        </authorList>
    </citation>
    <scope>IDENTIFICATION</scope>
    <source>
        <tissue evidence="2 3">Leaf</tissue>
    </source>
</reference>
<evidence type="ECO:0000313" key="3">
    <source>
        <dbReference type="RefSeq" id="XP_056864206.1"/>
    </source>
</evidence>
<proteinExistence type="predicted"/>
<dbReference type="RefSeq" id="XP_056864205.1">
    <property type="nucleotide sequence ID" value="XM_057008225.1"/>
</dbReference>
<keyword evidence="1" id="KW-1185">Reference proteome</keyword>
<accession>A0A9W3DK96</accession>
<organism evidence="1 2">
    <name type="scientific">Raphanus sativus</name>
    <name type="common">Radish</name>
    <name type="synonym">Raphanus raphanistrum var. sativus</name>
    <dbReference type="NCBI Taxonomy" id="3726"/>
    <lineage>
        <taxon>Eukaryota</taxon>
        <taxon>Viridiplantae</taxon>
        <taxon>Streptophyta</taxon>
        <taxon>Embryophyta</taxon>
        <taxon>Tracheophyta</taxon>
        <taxon>Spermatophyta</taxon>
        <taxon>Magnoliopsida</taxon>
        <taxon>eudicotyledons</taxon>
        <taxon>Gunneridae</taxon>
        <taxon>Pentapetalae</taxon>
        <taxon>rosids</taxon>
        <taxon>malvids</taxon>
        <taxon>Brassicales</taxon>
        <taxon>Brassicaceae</taxon>
        <taxon>Brassiceae</taxon>
        <taxon>Raphanus</taxon>
    </lineage>
</organism>
<evidence type="ECO:0000313" key="2">
    <source>
        <dbReference type="RefSeq" id="XP_056864205.1"/>
    </source>
</evidence>
<dbReference type="AlphaFoldDB" id="A0A9W3DK96"/>
<gene>
    <name evidence="2 3" type="primary">LOC130511305</name>
</gene>
<reference evidence="1" key="1">
    <citation type="journal article" date="2019" name="Database">
        <title>The radish genome database (RadishGD): an integrated information resource for radish genomics.</title>
        <authorList>
            <person name="Yu H.J."/>
            <person name="Baek S."/>
            <person name="Lee Y.J."/>
            <person name="Cho A."/>
            <person name="Mun J.H."/>
        </authorList>
    </citation>
    <scope>NUCLEOTIDE SEQUENCE [LARGE SCALE GENOMIC DNA]</scope>
    <source>
        <strain evidence="1">cv. WK10039</strain>
    </source>
</reference>
<name>A0A9W3DK96_RAPSA</name>
<evidence type="ECO:0000313" key="1">
    <source>
        <dbReference type="Proteomes" id="UP000504610"/>
    </source>
</evidence>
<dbReference type="OrthoDB" id="1134590at2759"/>
<dbReference type="RefSeq" id="XP_056864206.1">
    <property type="nucleotide sequence ID" value="XM_057008226.1"/>
</dbReference>
<dbReference type="GeneID" id="130511305"/>
<dbReference type="KEGG" id="rsz:130511305"/>